<reference evidence="2" key="1">
    <citation type="submission" date="2018-05" db="EMBL/GenBank/DDBJ databases">
        <authorList>
            <person name="Lanie J.A."/>
            <person name="Ng W.-L."/>
            <person name="Kazmierczak K.M."/>
            <person name="Andrzejewski T.M."/>
            <person name="Davidsen T.M."/>
            <person name="Wayne K.J."/>
            <person name="Tettelin H."/>
            <person name="Glass J.I."/>
            <person name="Rusch D."/>
            <person name="Podicherti R."/>
            <person name="Tsui H.-C.T."/>
            <person name="Winkler M.E."/>
        </authorList>
    </citation>
    <scope>NUCLEOTIDE SEQUENCE</scope>
</reference>
<name>A0A382Z034_9ZZZZ</name>
<proteinExistence type="predicted"/>
<dbReference type="AlphaFoldDB" id="A0A382Z034"/>
<accession>A0A382Z034</accession>
<protein>
    <recommendedName>
        <fullName evidence="1">Gene product 88 domain-containing protein</fullName>
    </recommendedName>
</protein>
<organism evidence="2">
    <name type="scientific">marine metagenome</name>
    <dbReference type="NCBI Taxonomy" id="408172"/>
    <lineage>
        <taxon>unclassified sequences</taxon>
        <taxon>metagenomes</taxon>
        <taxon>ecological metagenomes</taxon>
    </lineage>
</organism>
<feature type="non-terminal residue" evidence="2">
    <location>
        <position position="191"/>
    </location>
</feature>
<sequence length="191" mass="21366">MRLTIKEAQGRVGTLSKPSKMPGFGYSTPADDCITGSKLVKIVNSICFFCYARKGRYVFPNVIAAMKKRLKALQRVDWVAMMVFLIGKKEKSGFFRWHDSGDIQGVWHLEKMAEVARRLPKIKFWLPTREYGFVREWMGLGRKPDNLTIRLSAYMMDGPAPTTLAKSLGLTTSGAKSAGFSCPASEQGNEC</sequence>
<feature type="domain" description="Gene product 88" evidence="1">
    <location>
        <begin position="17"/>
        <end position="153"/>
    </location>
</feature>
<dbReference type="EMBL" id="UINC01179814">
    <property type="protein sequence ID" value="SVD88690.1"/>
    <property type="molecule type" value="Genomic_DNA"/>
</dbReference>
<gene>
    <name evidence="2" type="ORF">METZ01_LOCUS441544</name>
</gene>
<evidence type="ECO:0000259" key="1">
    <source>
        <dbReference type="Pfam" id="PF17338"/>
    </source>
</evidence>
<dbReference type="InterPro" id="IPR020290">
    <property type="entry name" value="Gp88"/>
</dbReference>
<evidence type="ECO:0000313" key="2">
    <source>
        <dbReference type="EMBL" id="SVD88690.1"/>
    </source>
</evidence>
<dbReference type="Pfam" id="PF17338">
    <property type="entry name" value="GP88"/>
    <property type="match status" value="1"/>
</dbReference>